<keyword evidence="7" id="KW-0812">Transmembrane</keyword>
<dbReference type="EMBL" id="CACVKT020006533">
    <property type="protein sequence ID" value="CAC5402594.1"/>
    <property type="molecule type" value="Genomic_DNA"/>
</dbReference>
<dbReference type="SUPFAM" id="SSF49265">
    <property type="entry name" value="Fibronectin type III"/>
    <property type="match status" value="1"/>
</dbReference>
<dbReference type="InterPro" id="IPR051275">
    <property type="entry name" value="Cell_adhesion_signaling"/>
</dbReference>
<evidence type="ECO:0000313" key="11">
    <source>
        <dbReference type="Proteomes" id="UP000507470"/>
    </source>
</evidence>
<dbReference type="InterPro" id="IPR007110">
    <property type="entry name" value="Ig-like_dom"/>
</dbReference>
<accession>A0A6J8D643</accession>
<dbReference type="GO" id="GO:0005911">
    <property type="term" value="C:cell-cell junction"/>
    <property type="evidence" value="ECO:0007669"/>
    <property type="project" value="TreeGrafter"/>
</dbReference>
<evidence type="ECO:0000313" key="10">
    <source>
        <dbReference type="EMBL" id="CAC5402594.1"/>
    </source>
</evidence>
<keyword evidence="11" id="KW-1185">Reference proteome</keyword>
<feature type="region of interest" description="Disordered" evidence="6">
    <location>
        <begin position="803"/>
        <end position="822"/>
    </location>
</feature>
<dbReference type="PANTHER" id="PTHR11640:SF31">
    <property type="entry name" value="IRREGULAR CHIASM C-ROUGHEST PROTEIN-RELATED"/>
    <property type="match status" value="1"/>
</dbReference>
<evidence type="ECO:0000256" key="7">
    <source>
        <dbReference type="SAM" id="Phobius"/>
    </source>
</evidence>
<dbReference type="CDD" id="cd00063">
    <property type="entry name" value="FN3"/>
    <property type="match status" value="2"/>
</dbReference>
<dbReference type="PROSITE" id="PS50835">
    <property type="entry name" value="IG_LIKE"/>
    <property type="match status" value="1"/>
</dbReference>
<dbReference type="PROSITE" id="PS50853">
    <property type="entry name" value="FN3"/>
    <property type="match status" value="2"/>
</dbReference>
<dbReference type="GO" id="GO:0050839">
    <property type="term" value="F:cell adhesion molecule binding"/>
    <property type="evidence" value="ECO:0007669"/>
    <property type="project" value="TreeGrafter"/>
</dbReference>
<dbReference type="Pfam" id="PF00041">
    <property type="entry name" value="fn3"/>
    <property type="match status" value="2"/>
</dbReference>
<evidence type="ECO:0000259" key="9">
    <source>
        <dbReference type="PROSITE" id="PS50853"/>
    </source>
</evidence>
<keyword evidence="5" id="KW-0393">Immunoglobulin domain</keyword>
<evidence type="ECO:0000259" key="8">
    <source>
        <dbReference type="PROSITE" id="PS50835"/>
    </source>
</evidence>
<feature type="compositionally biased region" description="Basic and acidic residues" evidence="6">
    <location>
        <begin position="810"/>
        <end position="820"/>
    </location>
</feature>
<evidence type="ECO:0000256" key="2">
    <source>
        <dbReference type="ARBA" id="ARBA00023136"/>
    </source>
</evidence>
<dbReference type="Proteomes" id="UP000507470">
    <property type="component" value="Unassembled WGS sequence"/>
</dbReference>
<name>A0A6J8D643_MYTCO</name>
<dbReference type="InterPro" id="IPR003961">
    <property type="entry name" value="FN3_dom"/>
</dbReference>
<reference evidence="10 11" key="1">
    <citation type="submission" date="2020-06" db="EMBL/GenBank/DDBJ databases">
        <authorList>
            <person name="Li R."/>
            <person name="Bekaert M."/>
        </authorList>
    </citation>
    <scope>NUCLEOTIDE SEQUENCE [LARGE SCALE GENOMIC DNA]</scope>
    <source>
        <strain evidence="11">wild</strain>
    </source>
</reference>
<evidence type="ECO:0000256" key="6">
    <source>
        <dbReference type="SAM" id="MobiDB-lite"/>
    </source>
</evidence>
<dbReference type="SUPFAM" id="SSF48726">
    <property type="entry name" value="Immunoglobulin"/>
    <property type="match status" value="1"/>
</dbReference>
<dbReference type="SMART" id="SM00060">
    <property type="entry name" value="FN3"/>
    <property type="match status" value="2"/>
</dbReference>
<dbReference type="PANTHER" id="PTHR11640">
    <property type="entry name" value="NEPHRIN"/>
    <property type="match status" value="1"/>
</dbReference>
<evidence type="ECO:0000256" key="1">
    <source>
        <dbReference type="ARBA" id="ARBA00004479"/>
    </source>
</evidence>
<keyword evidence="2 7" id="KW-0472">Membrane</keyword>
<feature type="domain" description="Fibronectin type-III" evidence="9">
    <location>
        <begin position="572"/>
        <end position="670"/>
    </location>
</feature>
<feature type="domain" description="Ig-like" evidence="8">
    <location>
        <begin position="281"/>
        <end position="366"/>
    </location>
</feature>
<keyword evidence="3" id="KW-1015">Disulfide bond</keyword>
<gene>
    <name evidence="10" type="ORF">MCOR_36528</name>
</gene>
<dbReference type="InterPro" id="IPR036116">
    <property type="entry name" value="FN3_sf"/>
</dbReference>
<sequence>MIIPTNQGVRWSRIFLNNSKEGDVYLDSGRTFKHIPVPISTFEIANLKMCSEYDVRIQFISRMSRIRLSDFITQKFWMTNNSFTADINENIVLSWTTSMTDFFMVKSPKNVIYHVQGYTIISNYKMEKYIFDEMSKDLSAINITVIRVNKTDAGLYSSGNDWRVDMVDGCCLLIVTSKPINTTLTLQPEHPFVGDNITFTCSSTIQRWPEGYGTSHLSYQFHGNTRRATYNNKLQMHKLTKFDKGTKIKCQATDDLGKSSNMSNSVTLDPYYGPDNVVVEPAITIINVTEGTALGPLHCVATCNPECKYNWKQNWAGIFKPVPNEFISSNNRSVLVLAIKRNQAGIYRCRVDHPEAYGVKNTKDISVNVQYSPKITDIWFSSNNQRNGVRSPTTFNFNEEVNVKMTLRVESNPDPQIMFKSSLLKMQPINKGNGYIEYISNLPSLKCEDSGNFTILASNGIPYADTRTVNLKICCKPRNATTKPRKIGAKINAVENIIFHVISFPAPTVEWDSQTGFDWTILKETYGYKHTISSKIHIGSEEDFGVYGMKICNQLGCINEYITLIPQDMPEAPENVSVGRTTFRSVNLSWIAGFNGGHRQNFSVQFKTVDDDKWDTRFVITNDIRTGSTVYYTLDQLKPDTSYQVMVLSTNKYGKMNSSLEFKTKDMPEAPNHFSVGYITDRSVIISWIAGFNGGEPQTFFLQFKTSDDDKWNTRIVHTNDTGTGSTVYYTLDQLKLNTRYHVMVFSRNTYGHRNASFEFRTKVDLTGKSTSISTLSIVLTCGYPVLFAVIILLVFINRRNEGSKSGSNKKNEQLTKSDEYTVIQRSNPTFTDAYSTLQSPTESKALQADSMETDTYDECGVLADVEVYQTMDNQKSGHIEDEQGSGQEQTKEGVYDNMKI</sequence>
<keyword evidence="7" id="KW-1133">Transmembrane helix</keyword>
<dbReference type="GO" id="GO:0005886">
    <property type="term" value="C:plasma membrane"/>
    <property type="evidence" value="ECO:0007669"/>
    <property type="project" value="TreeGrafter"/>
</dbReference>
<evidence type="ECO:0000256" key="5">
    <source>
        <dbReference type="ARBA" id="ARBA00023319"/>
    </source>
</evidence>
<organism evidence="10 11">
    <name type="scientific">Mytilus coruscus</name>
    <name type="common">Sea mussel</name>
    <dbReference type="NCBI Taxonomy" id="42192"/>
    <lineage>
        <taxon>Eukaryota</taxon>
        <taxon>Metazoa</taxon>
        <taxon>Spiralia</taxon>
        <taxon>Lophotrochozoa</taxon>
        <taxon>Mollusca</taxon>
        <taxon>Bivalvia</taxon>
        <taxon>Autobranchia</taxon>
        <taxon>Pteriomorphia</taxon>
        <taxon>Mytilida</taxon>
        <taxon>Mytiloidea</taxon>
        <taxon>Mytilidae</taxon>
        <taxon>Mytilinae</taxon>
        <taxon>Mytilus</taxon>
    </lineage>
</organism>
<dbReference type="OrthoDB" id="6162863at2759"/>
<comment type="subcellular location">
    <subcellularLocation>
        <location evidence="1">Membrane</location>
        <topology evidence="1">Single-pass type I membrane protein</topology>
    </subcellularLocation>
</comment>
<feature type="transmembrane region" description="Helical" evidence="7">
    <location>
        <begin position="776"/>
        <end position="797"/>
    </location>
</feature>
<evidence type="ECO:0000256" key="4">
    <source>
        <dbReference type="ARBA" id="ARBA00023180"/>
    </source>
</evidence>
<dbReference type="GO" id="GO:0098609">
    <property type="term" value="P:cell-cell adhesion"/>
    <property type="evidence" value="ECO:0007669"/>
    <property type="project" value="TreeGrafter"/>
</dbReference>
<feature type="compositionally biased region" description="Basic and acidic residues" evidence="6">
    <location>
        <begin position="890"/>
        <end position="901"/>
    </location>
</feature>
<dbReference type="Gene3D" id="2.60.40.10">
    <property type="entry name" value="Immunoglobulins"/>
    <property type="match status" value="5"/>
</dbReference>
<dbReference type="InterPro" id="IPR013783">
    <property type="entry name" value="Ig-like_fold"/>
</dbReference>
<dbReference type="AlphaFoldDB" id="A0A6J8D643"/>
<evidence type="ECO:0000256" key="3">
    <source>
        <dbReference type="ARBA" id="ARBA00023157"/>
    </source>
</evidence>
<keyword evidence="4" id="KW-0325">Glycoprotein</keyword>
<dbReference type="InterPro" id="IPR036179">
    <property type="entry name" value="Ig-like_dom_sf"/>
</dbReference>
<feature type="region of interest" description="Disordered" evidence="6">
    <location>
        <begin position="873"/>
        <end position="901"/>
    </location>
</feature>
<protein>
    <submittedName>
        <fullName evidence="10">Uncharacterized protein</fullName>
    </submittedName>
</protein>
<feature type="domain" description="Fibronectin type-III" evidence="9">
    <location>
        <begin position="671"/>
        <end position="765"/>
    </location>
</feature>
<proteinExistence type="predicted"/>